<proteinExistence type="predicted"/>
<evidence type="ECO:0000313" key="2">
    <source>
        <dbReference type="EMBL" id="AMP11107.1"/>
    </source>
</evidence>
<dbReference type="RefSeq" id="WP_231879005.1">
    <property type="nucleotide sequence ID" value="NZ_CP013233.1"/>
</dbReference>
<protein>
    <submittedName>
        <fullName evidence="2">Methyltransferase, FkbM family domain protein</fullName>
    </submittedName>
</protein>
<dbReference type="InterPro" id="IPR006342">
    <property type="entry name" value="FkbM_mtfrase"/>
</dbReference>
<dbReference type="NCBIfam" id="TIGR01444">
    <property type="entry name" value="fkbM_fam"/>
    <property type="match status" value="1"/>
</dbReference>
<dbReference type="InterPro" id="IPR029063">
    <property type="entry name" value="SAM-dependent_MTases_sf"/>
</dbReference>
<sequence>MLVNVNDEFVGKSLRAYGEWSEAEVFLFNQIIRPGDVVIEAGANIGSHTVALARAAGASGCVHAFEPQRHAFQLLCANVALNSLTNVLTHHMAVGRENGEAQFPVIDPSLPNNFGAVSFHISYHQMERIAVRAIDSFELPRVDFLKADVEGFELEVLQGARETILRHRPVCHVEYVNPYTGNIISVLADYFRDLDYSLWHVITPLFNEQNFKGNQQNDFAGLWSFDMLCVPNEKASVTGLTAVVDGSAGYCNDPQAWKQVSFQYLK</sequence>
<dbReference type="Pfam" id="PF05050">
    <property type="entry name" value="Methyltransf_21"/>
    <property type="match status" value="1"/>
</dbReference>
<evidence type="ECO:0000313" key="3">
    <source>
        <dbReference type="Proteomes" id="UP000071778"/>
    </source>
</evidence>
<dbReference type="Gene3D" id="3.40.50.150">
    <property type="entry name" value="Vaccinia Virus protein VP39"/>
    <property type="match status" value="1"/>
</dbReference>
<dbReference type="EMBL" id="CP013235">
    <property type="protein sequence ID" value="AMP11107.1"/>
    <property type="molecule type" value="Genomic_DNA"/>
</dbReference>
<dbReference type="SUPFAM" id="SSF53335">
    <property type="entry name" value="S-adenosyl-L-methionine-dependent methyltransferases"/>
    <property type="match status" value="1"/>
</dbReference>
<keyword evidence="2" id="KW-0808">Transferase</keyword>
<keyword evidence="3" id="KW-1185">Reference proteome</keyword>
<evidence type="ECO:0000259" key="1">
    <source>
        <dbReference type="Pfam" id="PF05050"/>
    </source>
</evidence>
<dbReference type="Proteomes" id="UP000071778">
    <property type="component" value="Chromosome"/>
</dbReference>
<name>A0A127QM30_9BURK</name>
<dbReference type="PANTHER" id="PTHR34203">
    <property type="entry name" value="METHYLTRANSFERASE, FKBM FAMILY PROTEIN"/>
    <property type="match status" value="1"/>
</dbReference>
<dbReference type="GO" id="GO:0032259">
    <property type="term" value="P:methylation"/>
    <property type="evidence" value="ECO:0007669"/>
    <property type="project" value="UniProtKB-KW"/>
</dbReference>
<feature type="domain" description="Methyltransferase FkbM" evidence="1">
    <location>
        <begin position="41"/>
        <end position="197"/>
    </location>
</feature>
<gene>
    <name evidence="2" type="ORF">CAter282_3418</name>
</gene>
<organism evidence="2 3">
    <name type="scientific">Collimonas arenae</name>
    <dbReference type="NCBI Taxonomy" id="279058"/>
    <lineage>
        <taxon>Bacteria</taxon>
        <taxon>Pseudomonadati</taxon>
        <taxon>Pseudomonadota</taxon>
        <taxon>Betaproteobacteria</taxon>
        <taxon>Burkholderiales</taxon>
        <taxon>Oxalobacteraceae</taxon>
        <taxon>Collimonas</taxon>
    </lineage>
</organism>
<keyword evidence="2" id="KW-0489">Methyltransferase</keyword>
<reference evidence="2 3" key="1">
    <citation type="submission" date="2015-11" db="EMBL/GenBank/DDBJ databases">
        <title>Exploring the genomic traits of fungus-feeding bacterial genus Collimonas.</title>
        <authorList>
            <person name="Song C."/>
            <person name="Schmidt R."/>
            <person name="de Jager V."/>
            <person name="Krzyzanowska D."/>
            <person name="Jongedijk E."/>
            <person name="Cankar K."/>
            <person name="Beekwilder J."/>
            <person name="van Veen A."/>
            <person name="de Boer W."/>
            <person name="van Veen J.A."/>
            <person name="Garbeva P."/>
        </authorList>
    </citation>
    <scope>NUCLEOTIDE SEQUENCE [LARGE SCALE GENOMIC DNA]</scope>
    <source>
        <strain evidence="2 3">Ter282</strain>
    </source>
</reference>
<dbReference type="AlphaFoldDB" id="A0A127QM30"/>
<dbReference type="GO" id="GO:0008168">
    <property type="term" value="F:methyltransferase activity"/>
    <property type="evidence" value="ECO:0007669"/>
    <property type="project" value="UniProtKB-KW"/>
</dbReference>
<accession>A0A127QM30</accession>
<dbReference type="PANTHER" id="PTHR34203:SF15">
    <property type="entry name" value="SLL1173 PROTEIN"/>
    <property type="match status" value="1"/>
</dbReference>
<dbReference type="InterPro" id="IPR052514">
    <property type="entry name" value="SAM-dependent_MTase"/>
</dbReference>
<dbReference type="PATRIC" id="fig|279058.17.peg.3711"/>